<evidence type="ECO:0000313" key="1">
    <source>
        <dbReference type="EMBL" id="GAI76116.1"/>
    </source>
</evidence>
<accession>X1SAH3</accession>
<reference evidence="1" key="1">
    <citation type="journal article" date="2014" name="Front. Microbiol.">
        <title>High frequency of phylogenetically diverse reductive dehalogenase-homologous genes in deep subseafloor sedimentary metagenomes.</title>
        <authorList>
            <person name="Kawai M."/>
            <person name="Futagami T."/>
            <person name="Toyoda A."/>
            <person name="Takaki Y."/>
            <person name="Nishi S."/>
            <person name="Hori S."/>
            <person name="Arai W."/>
            <person name="Tsubouchi T."/>
            <person name="Morono Y."/>
            <person name="Uchiyama I."/>
            <person name="Ito T."/>
            <person name="Fujiyama A."/>
            <person name="Inagaki F."/>
            <person name="Takami H."/>
        </authorList>
    </citation>
    <scope>NUCLEOTIDE SEQUENCE</scope>
    <source>
        <strain evidence="1">Expedition CK06-06</strain>
    </source>
</reference>
<protein>
    <submittedName>
        <fullName evidence="1">Uncharacterized protein</fullName>
    </submittedName>
</protein>
<proteinExistence type="predicted"/>
<name>X1SAH3_9ZZZZ</name>
<feature type="non-terminal residue" evidence="1">
    <location>
        <position position="66"/>
    </location>
</feature>
<gene>
    <name evidence="1" type="ORF">S12H4_13561</name>
</gene>
<sequence>MVKKKELFEEKSMLILDQMIYPNNFINILRSFLKKPIFTPEFFGRGYVRLIVICDTNEDRLDEKRA</sequence>
<dbReference type="EMBL" id="BARW01006455">
    <property type="protein sequence ID" value="GAI76116.1"/>
    <property type="molecule type" value="Genomic_DNA"/>
</dbReference>
<organism evidence="1">
    <name type="scientific">marine sediment metagenome</name>
    <dbReference type="NCBI Taxonomy" id="412755"/>
    <lineage>
        <taxon>unclassified sequences</taxon>
        <taxon>metagenomes</taxon>
        <taxon>ecological metagenomes</taxon>
    </lineage>
</organism>
<dbReference type="AlphaFoldDB" id="X1SAH3"/>
<comment type="caution">
    <text evidence="1">The sequence shown here is derived from an EMBL/GenBank/DDBJ whole genome shotgun (WGS) entry which is preliminary data.</text>
</comment>